<sequence length="64" mass="7472">LVKMFPHLVADSFSTEAKENFIQAAFEAWDSIPQEKIENLMDSMKRRINAIIKDQGRQTKYQVN</sequence>
<protein>
    <submittedName>
        <fullName evidence="1">Uncharacterized protein</fullName>
    </submittedName>
</protein>
<proteinExistence type="predicted"/>
<dbReference type="Gene3D" id="3.30.420.10">
    <property type="entry name" value="Ribonuclease H-like superfamily/Ribonuclease H"/>
    <property type="match status" value="1"/>
</dbReference>
<dbReference type="AlphaFoldDB" id="A0A6A5WUF3"/>
<evidence type="ECO:0000313" key="1">
    <source>
        <dbReference type="EMBL" id="KAF2005423.1"/>
    </source>
</evidence>
<accession>A0A6A5WUF3</accession>
<dbReference type="OrthoDB" id="5410741at2759"/>
<name>A0A6A5WUF3_9PLEO</name>
<keyword evidence="2" id="KW-1185">Reference proteome</keyword>
<dbReference type="Proteomes" id="UP000799779">
    <property type="component" value="Unassembled WGS sequence"/>
</dbReference>
<gene>
    <name evidence="1" type="ORF">P154DRAFT_424441</name>
</gene>
<dbReference type="InterPro" id="IPR036397">
    <property type="entry name" value="RNaseH_sf"/>
</dbReference>
<reference evidence="1" key="1">
    <citation type="journal article" date="2020" name="Stud. Mycol.">
        <title>101 Dothideomycetes genomes: a test case for predicting lifestyles and emergence of pathogens.</title>
        <authorList>
            <person name="Haridas S."/>
            <person name="Albert R."/>
            <person name="Binder M."/>
            <person name="Bloem J."/>
            <person name="Labutti K."/>
            <person name="Salamov A."/>
            <person name="Andreopoulos B."/>
            <person name="Baker S."/>
            <person name="Barry K."/>
            <person name="Bills G."/>
            <person name="Bluhm B."/>
            <person name="Cannon C."/>
            <person name="Castanera R."/>
            <person name="Culley D."/>
            <person name="Daum C."/>
            <person name="Ezra D."/>
            <person name="Gonzalez J."/>
            <person name="Henrissat B."/>
            <person name="Kuo A."/>
            <person name="Liang C."/>
            <person name="Lipzen A."/>
            <person name="Lutzoni F."/>
            <person name="Magnuson J."/>
            <person name="Mondo S."/>
            <person name="Nolan M."/>
            <person name="Ohm R."/>
            <person name="Pangilinan J."/>
            <person name="Park H.-J."/>
            <person name="Ramirez L."/>
            <person name="Alfaro M."/>
            <person name="Sun H."/>
            <person name="Tritt A."/>
            <person name="Yoshinaga Y."/>
            <person name="Zwiers L.-H."/>
            <person name="Turgeon B."/>
            <person name="Goodwin S."/>
            <person name="Spatafora J."/>
            <person name="Crous P."/>
            <person name="Grigoriev I."/>
        </authorList>
    </citation>
    <scope>NUCLEOTIDE SEQUENCE</scope>
    <source>
        <strain evidence="1">CBS 123094</strain>
    </source>
</reference>
<dbReference type="GO" id="GO:0003676">
    <property type="term" value="F:nucleic acid binding"/>
    <property type="evidence" value="ECO:0007669"/>
    <property type="project" value="InterPro"/>
</dbReference>
<organism evidence="1 2">
    <name type="scientific">Amniculicola lignicola CBS 123094</name>
    <dbReference type="NCBI Taxonomy" id="1392246"/>
    <lineage>
        <taxon>Eukaryota</taxon>
        <taxon>Fungi</taxon>
        <taxon>Dikarya</taxon>
        <taxon>Ascomycota</taxon>
        <taxon>Pezizomycotina</taxon>
        <taxon>Dothideomycetes</taxon>
        <taxon>Pleosporomycetidae</taxon>
        <taxon>Pleosporales</taxon>
        <taxon>Amniculicolaceae</taxon>
        <taxon>Amniculicola</taxon>
    </lineage>
</organism>
<evidence type="ECO:0000313" key="2">
    <source>
        <dbReference type="Proteomes" id="UP000799779"/>
    </source>
</evidence>
<dbReference type="EMBL" id="ML977563">
    <property type="protein sequence ID" value="KAF2005423.1"/>
    <property type="molecule type" value="Genomic_DNA"/>
</dbReference>
<feature type="non-terminal residue" evidence="1">
    <location>
        <position position="1"/>
    </location>
</feature>